<dbReference type="EMBL" id="CAJNRG010006105">
    <property type="protein sequence ID" value="CAF2082748.1"/>
    <property type="molecule type" value="Genomic_DNA"/>
</dbReference>
<dbReference type="InterPro" id="IPR043502">
    <property type="entry name" value="DNA/RNA_pol_sf"/>
</dbReference>
<dbReference type="SUPFAM" id="SSF56672">
    <property type="entry name" value="DNA/RNA polymerases"/>
    <property type="match status" value="1"/>
</dbReference>
<sequence>MYGFRPFHETMYPDQETCKTYGECIDDLKLHICSNVEKCIHCGQNHKSNSLKCQVVKSFRSELTRKLLSSNNYSSASTSNTVNNLSHSSFQYLSSDFPPMSMPQHLPSNLNNTMLNKMDDLLGKITELNNHFANLELKYSKFEQFMIEKNTIDSSVKQNLNLLSQHSTDLKKELVHHNLLIERHENLLVKLITPMLEDLFELISSQNQDKKGNVLDADLKVKLERYLIQMKKPKRKIAKKELNIFYATQLDNLIRLRNSSSSSSFWYRSKRFFKPSSSSLYGFIDTSGQIVKECDRMCNLAADYYENFFKASTIFRPHPYTDSPPTVFDNISESIPEVTLDELLNTVISKKKKKSLDAHGLSNHMFNFLDLNYWSLLLNLYNHSFQKSILPSAWKDTRMILLAKKDSICPPSLTRPISLLDSFQKIGEKLFFTRFCDLLARRGLLSDSQSGFREHFRLQTRLLLFLEDIYSLMSNSAPVCTVFVDFRAAFDQLWYLGCIGKLRNLGIPPSYLNWIEAWLVNRRCYIEINGCKSRWFSIEKGGPQGSVLTPTLFITYNCDMNISLSGCISHFFADDLAGILAGQLGIKYSSQCLDLEKRIKTFLDCLEYYSCLTDQPINLNKTEAMFTARAIGLPSFDIHFSHGTKESINWVSEYKYLGYIISSKLGWSAVQLYVIPSQYDSSAFSAVKQATAS</sequence>
<evidence type="ECO:0000259" key="1">
    <source>
        <dbReference type="PROSITE" id="PS50878"/>
    </source>
</evidence>
<dbReference type="Pfam" id="PF00078">
    <property type="entry name" value="RVT_1"/>
    <property type="match status" value="1"/>
</dbReference>
<dbReference type="InterPro" id="IPR000477">
    <property type="entry name" value="RT_dom"/>
</dbReference>
<comment type="caution">
    <text evidence="2">The sequence shown here is derived from an EMBL/GenBank/DDBJ whole genome shotgun (WGS) entry which is preliminary data.</text>
</comment>
<feature type="domain" description="Reverse transcriptase" evidence="1">
    <location>
        <begin position="383"/>
        <end position="661"/>
    </location>
</feature>
<protein>
    <recommendedName>
        <fullName evidence="1">Reverse transcriptase domain-containing protein</fullName>
    </recommendedName>
</protein>
<name>A0A816SE75_9BILA</name>
<reference evidence="2" key="1">
    <citation type="submission" date="2021-02" db="EMBL/GenBank/DDBJ databases">
        <authorList>
            <person name="Nowell W R."/>
        </authorList>
    </citation>
    <scope>NUCLEOTIDE SEQUENCE</scope>
</reference>
<organism evidence="2 3">
    <name type="scientific">Rotaria magnacalcarata</name>
    <dbReference type="NCBI Taxonomy" id="392030"/>
    <lineage>
        <taxon>Eukaryota</taxon>
        <taxon>Metazoa</taxon>
        <taxon>Spiralia</taxon>
        <taxon>Gnathifera</taxon>
        <taxon>Rotifera</taxon>
        <taxon>Eurotatoria</taxon>
        <taxon>Bdelloidea</taxon>
        <taxon>Philodinida</taxon>
        <taxon>Philodinidae</taxon>
        <taxon>Rotaria</taxon>
    </lineage>
</organism>
<dbReference type="PROSITE" id="PS50878">
    <property type="entry name" value="RT_POL"/>
    <property type="match status" value="1"/>
</dbReference>
<dbReference type="PANTHER" id="PTHR19446">
    <property type="entry name" value="REVERSE TRANSCRIPTASES"/>
    <property type="match status" value="1"/>
</dbReference>
<dbReference type="AlphaFoldDB" id="A0A816SE75"/>
<evidence type="ECO:0000313" key="2">
    <source>
        <dbReference type="EMBL" id="CAF2082748.1"/>
    </source>
</evidence>
<evidence type="ECO:0000313" key="3">
    <source>
        <dbReference type="Proteomes" id="UP000663887"/>
    </source>
</evidence>
<accession>A0A816SE75</accession>
<gene>
    <name evidence="2" type="ORF">XDN619_LOCUS15075</name>
</gene>
<proteinExistence type="predicted"/>
<dbReference type="Proteomes" id="UP000663887">
    <property type="component" value="Unassembled WGS sequence"/>
</dbReference>